<evidence type="ECO:0000313" key="4">
    <source>
        <dbReference type="EMBL" id="SCZ09379.1"/>
    </source>
</evidence>
<feature type="domain" description="Signal transduction histidine kinase internal region" evidence="3">
    <location>
        <begin position="368"/>
        <end position="446"/>
    </location>
</feature>
<evidence type="ECO:0000259" key="2">
    <source>
        <dbReference type="Pfam" id="PF02518"/>
    </source>
</evidence>
<evidence type="ECO:0000256" key="1">
    <source>
        <dbReference type="SAM" id="Phobius"/>
    </source>
</evidence>
<proteinExistence type="predicted"/>
<dbReference type="GO" id="GO:0000155">
    <property type="term" value="F:phosphorelay sensor kinase activity"/>
    <property type="evidence" value="ECO:0007669"/>
    <property type="project" value="InterPro"/>
</dbReference>
<gene>
    <name evidence="4" type="ORF">SAMN05720606_12216</name>
</gene>
<dbReference type="InterPro" id="IPR036890">
    <property type="entry name" value="HATPase_C_sf"/>
</dbReference>
<feature type="domain" description="Histidine kinase/HSP90-like ATPase" evidence="2">
    <location>
        <begin position="459"/>
        <end position="573"/>
    </location>
</feature>
<dbReference type="Pfam" id="PF02518">
    <property type="entry name" value="HATPase_c"/>
    <property type="match status" value="1"/>
</dbReference>
<dbReference type="RefSeq" id="WP_244159454.1">
    <property type="nucleotide sequence ID" value="NZ_FMVM01000022.1"/>
</dbReference>
<dbReference type="InterPro" id="IPR050640">
    <property type="entry name" value="Bact_2-comp_sensor_kinase"/>
</dbReference>
<keyword evidence="4" id="KW-0808">Transferase</keyword>
<evidence type="ECO:0000313" key="5">
    <source>
        <dbReference type="Proteomes" id="UP000198538"/>
    </source>
</evidence>
<dbReference type="InterPro" id="IPR003594">
    <property type="entry name" value="HATPase_dom"/>
</dbReference>
<dbReference type="PANTHER" id="PTHR34220:SF7">
    <property type="entry name" value="SENSOR HISTIDINE KINASE YPDA"/>
    <property type="match status" value="1"/>
</dbReference>
<dbReference type="AlphaFoldDB" id="A0A1G5LB62"/>
<dbReference type="PANTHER" id="PTHR34220">
    <property type="entry name" value="SENSOR HISTIDINE KINASE YPDA"/>
    <property type="match status" value="1"/>
</dbReference>
<keyword evidence="1" id="KW-1133">Transmembrane helix</keyword>
<dbReference type="GO" id="GO:0016020">
    <property type="term" value="C:membrane"/>
    <property type="evidence" value="ECO:0007669"/>
    <property type="project" value="InterPro"/>
</dbReference>
<dbReference type="EMBL" id="FMVM01000022">
    <property type="protein sequence ID" value="SCZ09379.1"/>
    <property type="molecule type" value="Genomic_DNA"/>
</dbReference>
<feature type="transmembrane region" description="Helical" evidence="1">
    <location>
        <begin position="12"/>
        <end position="33"/>
    </location>
</feature>
<accession>A0A1G5LB62</accession>
<name>A0A1G5LB62_9BACL</name>
<dbReference type="SUPFAM" id="SSF55874">
    <property type="entry name" value="ATPase domain of HSP90 chaperone/DNA topoisomerase II/histidine kinase"/>
    <property type="match status" value="1"/>
</dbReference>
<sequence>MKRKYLFRNRSIVFRLYTQITVILVILFAALLLSNIYSLQVVQNHIVSNSEHTLAIYTESIHNNLDIYAKDLMEVFENQADFARDYGEQYIRSGHEGDYFKEMRLINALKSKMTNNYASDGMFVQIARDERLLTLFGNRINSSNKLALSDFLKHQNWRDIQIQDHKEGQWSIVQVNDVFYLFKCITYGEVSFGTFVQADHLLSRTSREADSASQFMLSGQDGRILTTVSGNVMTITKDLAATEQELGSRYLFVSKPIAEFGHMTNIVAKQSVFSGLKLIQWLIIVLGVVSMVVVPLVMRFITKEMLRPILELVRAAKEVEKGQTLFPPPSREYSLEFMKLFHAFQSMVHEITHLKIQSYEEKIEKSRAELKVLQMQIRPHFYLNAISTISSLTYQNRNEEIRRMIQMLSQHLRYMFKAEQMLVSVDEEMGHVENYIRMQEIRYPDQIFYMTDLEAAAGDIRIPQLLIQTFVENCFKHALTYGEMLSIFIRVHMERTADDGAYVQIVIEDNGEGFPQAWLQQFQTSVRAGYEGEHVGIANIHKTLQLLYKQDHLLVLSSGGESSGAKIKIRIPVSNETIPVSISESSIRVGGNG</sequence>
<reference evidence="5" key="1">
    <citation type="submission" date="2016-10" db="EMBL/GenBank/DDBJ databases">
        <authorList>
            <person name="Varghese N."/>
            <person name="Submissions S."/>
        </authorList>
    </citation>
    <scope>NUCLEOTIDE SEQUENCE [LARGE SCALE GENOMIC DNA]</scope>
    <source>
        <strain evidence="5">BL9</strain>
    </source>
</reference>
<keyword evidence="1" id="KW-0812">Transmembrane</keyword>
<keyword evidence="5" id="KW-1185">Reference proteome</keyword>
<dbReference type="Gene3D" id="3.30.565.10">
    <property type="entry name" value="Histidine kinase-like ATPase, C-terminal domain"/>
    <property type="match status" value="1"/>
</dbReference>
<evidence type="ECO:0000259" key="3">
    <source>
        <dbReference type="Pfam" id="PF06580"/>
    </source>
</evidence>
<dbReference type="Gene3D" id="6.10.340.10">
    <property type="match status" value="1"/>
</dbReference>
<dbReference type="Proteomes" id="UP000198538">
    <property type="component" value="Unassembled WGS sequence"/>
</dbReference>
<feature type="transmembrane region" description="Helical" evidence="1">
    <location>
        <begin position="278"/>
        <end position="298"/>
    </location>
</feature>
<keyword evidence="1" id="KW-0472">Membrane</keyword>
<dbReference type="Pfam" id="PF06580">
    <property type="entry name" value="His_kinase"/>
    <property type="match status" value="1"/>
</dbReference>
<keyword evidence="4" id="KW-0418">Kinase</keyword>
<dbReference type="InterPro" id="IPR010559">
    <property type="entry name" value="Sig_transdc_His_kin_internal"/>
</dbReference>
<protein>
    <submittedName>
        <fullName evidence="4">Histidine kinase-, DNA gyrase B-, and HSP90-like ATPase</fullName>
    </submittedName>
</protein>
<dbReference type="STRING" id="582692.SAMN05720606_12216"/>
<organism evidence="4 5">
    <name type="scientific">Paenibacillus polysaccharolyticus</name>
    <dbReference type="NCBI Taxonomy" id="582692"/>
    <lineage>
        <taxon>Bacteria</taxon>
        <taxon>Bacillati</taxon>
        <taxon>Bacillota</taxon>
        <taxon>Bacilli</taxon>
        <taxon>Bacillales</taxon>
        <taxon>Paenibacillaceae</taxon>
        <taxon>Paenibacillus</taxon>
    </lineage>
</organism>